<feature type="chain" id="PRO_5037656462" evidence="1">
    <location>
        <begin position="23"/>
        <end position="126"/>
    </location>
</feature>
<accession>A0A917Q3P5</accession>
<dbReference type="AlphaFoldDB" id="A0A917Q3P5"/>
<keyword evidence="3" id="KW-1185">Reference proteome</keyword>
<sequence>MPARSIINLSAAFIVLAGLAAADIDARAQGTLSREEIRALVDGKTYRFEVPQRGFARTTTIDADGAQALTSNIPGIETDTGSWRIAGNELCSRWTKIRNGDESCQTVTPQSDTRYETSNGTILIFD</sequence>
<gene>
    <name evidence="2" type="ORF">GCM10011322_01180</name>
</gene>
<name>A0A917Q3P5_9HYPH</name>
<dbReference type="Proteomes" id="UP000600449">
    <property type="component" value="Unassembled WGS sequence"/>
</dbReference>
<protein>
    <submittedName>
        <fullName evidence="2">Uncharacterized protein</fullName>
    </submittedName>
</protein>
<feature type="signal peptide" evidence="1">
    <location>
        <begin position="1"/>
        <end position="22"/>
    </location>
</feature>
<comment type="caution">
    <text evidence="2">The sequence shown here is derived from an EMBL/GenBank/DDBJ whole genome shotgun (WGS) entry which is preliminary data.</text>
</comment>
<organism evidence="2 3">
    <name type="scientific">Salinarimonas ramus</name>
    <dbReference type="NCBI Taxonomy" id="690164"/>
    <lineage>
        <taxon>Bacteria</taxon>
        <taxon>Pseudomonadati</taxon>
        <taxon>Pseudomonadota</taxon>
        <taxon>Alphaproteobacteria</taxon>
        <taxon>Hyphomicrobiales</taxon>
        <taxon>Salinarimonadaceae</taxon>
        <taxon>Salinarimonas</taxon>
    </lineage>
</organism>
<dbReference type="RefSeq" id="WP_188908396.1">
    <property type="nucleotide sequence ID" value="NZ_BMMF01000001.1"/>
</dbReference>
<dbReference type="EMBL" id="BMMF01000001">
    <property type="protein sequence ID" value="GGK18215.1"/>
    <property type="molecule type" value="Genomic_DNA"/>
</dbReference>
<evidence type="ECO:0000256" key="1">
    <source>
        <dbReference type="SAM" id="SignalP"/>
    </source>
</evidence>
<reference evidence="2 3" key="1">
    <citation type="journal article" date="2014" name="Int. J. Syst. Evol. Microbiol.">
        <title>Complete genome sequence of Corynebacterium casei LMG S-19264T (=DSM 44701T), isolated from a smear-ripened cheese.</title>
        <authorList>
            <consortium name="US DOE Joint Genome Institute (JGI-PGF)"/>
            <person name="Walter F."/>
            <person name="Albersmeier A."/>
            <person name="Kalinowski J."/>
            <person name="Ruckert C."/>
        </authorList>
    </citation>
    <scope>NUCLEOTIDE SEQUENCE [LARGE SCALE GENOMIC DNA]</scope>
    <source>
        <strain evidence="2 3">CGMCC 1.9161</strain>
    </source>
</reference>
<evidence type="ECO:0000313" key="2">
    <source>
        <dbReference type="EMBL" id="GGK18215.1"/>
    </source>
</evidence>
<evidence type="ECO:0000313" key="3">
    <source>
        <dbReference type="Proteomes" id="UP000600449"/>
    </source>
</evidence>
<keyword evidence="1" id="KW-0732">Signal</keyword>
<proteinExistence type="predicted"/>